<evidence type="ECO:0008006" key="4">
    <source>
        <dbReference type="Google" id="ProtNLM"/>
    </source>
</evidence>
<organism evidence="2 3">
    <name type="scientific">Streptomyces prasinosporus</name>
    <dbReference type="NCBI Taxonomy" id="68256"/>
    <lineage>
        <taxon>Bacteria</taxon>
        <taxon>Bacillati</taxon>
        <taxon>Actinomycetota</taxon>
        <taxon>Actinomycetes</taxon>
        <taxon>Kitasatosporales</taxon>
        <taxon>Streptomycetaceae</taxon>
        <taxon>Streptomyces</taxon>
        <taxon>Streptomyces albogriseolus group</taxon>
    </lineage>
</organism>
<gene>
    <name evidence="2" type="ORF">GCM10019016_105180</name>
</gene>
<dbReference type="EMBL" id="BAAAXF010000074">
    <property type="protein sequence ID" value="GAA3503408.1"/>
    <property type="molecule type" value="Genomic_DNA"/>
</dbReference>
<evidence type="ECO:0000313" key="2">
    <source>
        <dbReference type="EMBL" id="GAA3503408.1"/>
    </source>
</evidence>
<protein>
    <recommendedName>
        <fullName evidence="4">Transposase</fullName>
    </recommendedName>
</protein>
<proteinExistence type="predicted"/>
<dbReference type="Proteomes" id="UP001501455">
    <property type="component" value="Unassembled WGS sequence"/>
</dbReference>
<evidence type="ECO:0000313" key="3">
    <source>
        <dbReference type="Proteomes" id="UP001501455"/>
    </source>
</evidence>
<reference evidence="3" key="1">
    <citation type="journal article" date="2019" name="Int. J. Syst. Evol. Microbiol.">
        <title>The Global Catalogue of Microorganisms (GCM) 10K type strain sequencing project: providing services to taxonomists for standard genome sequencing and annotation.</title>
        <authorList>
            <consortium name="The Broad Institute Genomics Platform"/>
            <consortium name="The Broad Institute Genome Sequencing Center for Infectious Disease"/>
            <person name="Wu L."/>
            <person name="Ma J."/>
        </authorList>
    </citation>
    <scope>NUCLEOTIDE SEQUENCE [LARGE SCALE GENOMIC DNA]</scope>
    <source>
        <strain evidence="3">JCM 4816</strain>
    </source>
</reference>
<feature type="region of interest" description="Disordered" evidence="1">
    <location>
        <begin position="45"/>
        <end position="65"/>
    </location>
</feature>
<keyword evidence="3" id="KW-1185">Reference proteome</keyword>
<evidence type="ECO:0000256" key="1">
    <source>
        <dbReference type="SAM" id="MobiDB-lite"/>
    </source>
</evidence>
<accession>A0ABP6U9J6</accession>
<name>A0ABP6U9J6_9ACTN</name>
<sequence>MLTCRDGGWCRRRPERQGIGWPEWGFLRQFLLSAADANEAGLLQMVPEPPESRRPPQACDATESL</sequence>
<comment type="caution">
    <text evidence="2">The sequence shown here is derived from an EMBL/GenBank/DDBJ whole genome shotgun (WGS) entry which is preliminary data.</text>
</comment>